<evidence type="ECO:0000313" key="1">
    <source>
        <dbReference type="EMBL" id="KAJ1674275.1"/>
    </source>
</evidence>
<organism evidence="1 2">
    <name type="scientific">Spiromyces aspiralis</name>
    <dbReference type="NCBI Taxonomy" id="68401"/>
    <lineage>
        <taxon>Eukaryota</taxon>
        <taxon>Fungi</taxon>
        <taxon>Fungi incertae sedis</taxon>
        <taxon>Zoopagomycota</taxon>
        <taxon>Kickxellomycotina</taxon>
        <taxon>Kickxellomycetes</taxon>
        <taxon>Kickxellales</taxon>
        <taxon>Kickxellaceae</taxon>
        <taxon>Spiromyces</taxon>
    </lineage>
</organism>
<sequence length="377" mass="42357">MVLHDQLYTVYSDCSYELLIANVSKVILEHLGRVGGKGGSVSLVEVLTILGFFMTLTKHELGFIIKGGGFNFSELYFVHDPDAPLDSCCMATAWPAALRSSISSSVLGPQHILKKVSGRKVWLYSGRLGYCDVFVKVEVQGESCQSEIAIMQRLLDNDVSHTACMLHGFRLNRHNGFCMEVMVLEHHGQPLCKFFRYLHSLHKLDQDTISAVVRHIITALFGVHWAGTLHCDVSIRNIVAQLRGCEVEATLINWGYARLEPTSHHLNSNPNNDATVGTMAFRSLWMVNRCSGRTIIDDIESLFYAVCYGLVYIYANESLDDIFWVVSQEGQAEYRAMTLEKFSRLTEELFGDSICHIDAGVLKVLKDLHEVLFSRVN</sequence>
<accession>A0ACC1HFZ0</accession>
<dbReference type="EMBL" id="JAMZIH010006105">
    <property type="protein sequence ID" value="KAJ1674275.1"/>
    <property type="molecule type" value="Genomic_DNA"/>
</dbReference>
<keyword evidence="2" id="KW-1185">Reference proteome</keyword>
<feature type="non-terminal residue" evidence="1">
    <location>
        <position position="377"/>
    </location>
</feature>
<comment type="caution">
    <text evidence="1">The sequence shown here is derived from an EMBL/GenBank/DDBJ whole genome shotgun (WGS) entry which is preliminary data.</text>
</comment>
<protein>
    <submittedName>
        <fullName evidence="1">Uncharacterized protein</fullName>
    </submittedName>
</protein>
<proteinExistence type="predicted"/>
<gene>
    <name evidence="1" type="ORF">EV182_003611</name>
</gene>
<evidence type="ECO:0000313" key="2">
    <source>
        <dbReference type="Proteomes" id="UP001145114"/>
    </source>
</evidence>
<name>A0ACC1HFZ0_9FUNG</name>
<reference evidence="1" key="1">
    <citation type="submission" date="2022-06" db="EMBL/GenBank/DDBJ databases">
        <title>Phylogenomic reconstructions and comparative analyses of Kickxellomycotina fungi.</title>
        <authorList>
            <person name="Reynolds N.K."/>
            <person name="Stajich J.E."/>
            <person name="Barry K."/>
            <person name="Grigoriev I.V."/>
            <person name="Crous P."/>
            <person name="Smith M.E."/>
        </authorList>
    </citation>
    <scope>NUCLEOTIDE SEQUENCE</scope>
    <source>
        <strain evidence="1">RSA 2271</strain>
    </source>
</reference>
<dbReference type="Proteomes" id="UP001145114">
    <property type="component" value="Unassembled WGS sequence"/>
</dbReference>